<evidence type="ECO:0000313" key="2">
    <source>
        <dbReference type="WBParaSite" id="Pan_g19743.t1"/>
    </source>
</evidence>
<proteinExistence type="predicted"/>
<reference evidence="1" key="1">
    <citation type="journal article" date="2013" name="Genetics">
        <title>The draft genome and transcriptome of Panagrellus redivivus are shaped by the harsh demands of a free-living lifestyle.</title>
        <authorList>
            <person name="Srinivasan J."/>
            <person name="Dillman A.R."/>
            <person name="Macchietto M.G."/>
            <person name="Heikkinen L."/>
            <person name="Lakso M."/>
            <person name="Fracchia K.M."/>
            <person name="Antoshechkin I."/>
            <person name="Mortazavi A."/>
            <person name="Wong G."/>
            <person name="Sternberg P.W."/>
        </authorList>
    </citation>
    <scope>NUCLEOTIDE SEQUENCE [LARGE SCALE GENOMIC DNA]</scope>
    <source>
        <strain evidence="1">MT8872</strain>
    </source>
</reference>
<organism evidence="1 2">
    <name type="scientific">Panagrellus redivivus</name>
    <name type="common">Microworm</name>
    <dbReference type="NCBI Taxonomy" id="6233"/>
    <lineage>
        <taxon>Eukaryota</taxon>
        <taxon>Metazoa</taxon>
        <taxon>Ecdysozoa</taxon>
        <taxon>Nematoda</taxon>
        <taxon>Chromadorea</taxon>
        <taxon>Rhabditida</taxon>
        <taxon>Tylenchina</taxon>
        <taxon>Panagrolaimomorpha</taxon>
        <taxon>Panagrolaimoidea</taxon>
        <taxon>Panagrolaimidae</taxon>
        <taxon>Panagrellus</taxon>
    </lineage>
</organism>
<sequence>MVRGALSVAFLGPEMLAFNKFWLNEGVPIVRDTTLSEKAKWAKVYAKFLDVFFTEHPDYYATFYSLDMEFWGSFYQMFETALIFYQDEHVSELVLGDVSSCPLLTQVFAAIKNKTLPFPNTVRAQIKQFYNALAQGFGTTTTLDGRLAIIDQQFGSFVGLQFNYFRWFQYVGLGNFGNFQQLVLYIATKSIVGGSIPENG</sequence>
<evidence type="ECO:0000313" key="1">
    <source>
        <dbReference type="Proteomes" id="UP000492821"/>
    </source>
</evidence>
<dbReference type="Proteomes" id="UP000492821">
    <property type="component" value="Unassembled WGS sequence"/>
</dbReference>
<keyword evidence="1" id="KW-1185">Reference proteome</keyword>
<accession>A0A7E4VFY0</accession>
<dbReference type="WBParaSite" id="Pan_g19743.t1">
    <property type="protein sequence ID" value="Pan_g19743.t1"/>
    <property type="gene ID" value="Pan_g19743"/>
</dbReference>
<name>A0A7E4VFY0_PANRE</name>
<reference evidence="2" key="2">
    <citation type="submission" date="2020-10" db="UniProtKB">
        <authorList>
            <consortium name="WormBaseParasite"/>
        </authorList>
    </citation>
    <scope>IDENTIFICATION</scope>
</reference>
<protein>
    <submittedName>
        <fullName evidence="2">COesterase domain-containing protein</fullName>
    </submittedName>
</protein>
<dbReference type="AlphaFoldDB" id="A0A7E4VFY0"/>